<name>A0ABV6Y7B7_9HYPH</name>
<keyword evidence="2" id="KW-1185">Reference proteome</keyword>
<protein>
    <submittedName>
        <fullName evidence="1">Uncharacterized protein</fullName>
    </submittedName>
</protein>
<proteinExistence type="predicted"/>
<sequence>MTGFSRSPRLAKAGLVLIDPESGAIVRMISLQYNSEKLTRSLQVQSSGEESDRSQALRLKGPAVETFTLEAVLDATDQLEFPDGNAAAVEAGLFPQIAAMETLVYPTSAQLRKQDALANAGTLEIAPIETPLTLFIWSRHRIVPVRITQLSITEEAFDPNLNPILANVSLSLRALSVDDLGFAHRGGGLFMAYLTAKEQLAQRAPAASLATFGVGSLP</sequence>
<organism evidence="1 2">
    <name type="scientific">Microvirga arabica</name>
    <dbReference type="NCBI Taxonomy" id="1128671"/>
    <lineage>
        <taxon>Bacteria</taxon>
        <taxon>Pseudomonadati</taxon>
        <taxon>Pseudomonadota</taxon>
        <taxon>Alphaproteobacteria</taxon>
        <taxon>Hyphomicrobiales</taxon>
        <taxon>Methylobacteriaceae</taxon>
        <taxon>Microvirga</taxon>
    </lineage>
</organism>
<comment type="caution">
    <text evidence="1">The sequence shown here is derived from an EMBL/GenBank/DDBJ whole genome shotgun (WGS) entry which is preliminary data.</text>
</comment>
<accession>A0ABV6Y7B7</accession>
<dbReference type="Proteomes" id="UP001593940">
    <property type="component" value="Unassembled WGS sequence"/>
</dbReference>
<evidence type="ECO:0000313" key="1">
    <source>
        <dbReference type="EMBL" id="MFC1457168.1"/>
    </source>
</evidence>
<gene>
    <name evidence="1" type="ORF">ACETIH_10640</name>
</gene>
<evidence type="ECO:0000313" key="2">
    <source>
        <dbReference type="Proteomes" id="UP001593940"/>
    </source>
</evidence>
<reference evidence="1 2" key="1">
    <citation type="submission" date="2024-09" db="EMBL/GenBank/DDBJ databases">
        <title>Nodulacao em especies de Leguminosae Basais da Amazonia e Caracterizacao dos Rizobios e Bacterias Associadas aos Nodulos.</title>
        <authorList>
            <person name="Jambeiro I.C.A."/>
            <person name="Lopes I.S."/>
            <person name="Aguiar E.R.G.R."/>
            <person name="Santos A.F.J."/>
            <person name="Dos Santos J.M.F."/>
            <person name="Gross E."/>
        </authorList>
    </citation>
    <scope>NUCLEOTIDE SEQUENCE [LARGE SCALE GENOMIC DNA]</scope>
    <source>
        <strain evidence="1 2">BRUESC1165</strain>
    </source>
</reference>
<dbReference type="RefSeq" id="WP_377029676.1">
    <property type="nucleotide sequence ID" value="NZ_JBHOMY010000026.1"/>
</dbReference>
<dbReference type="EMBL" id="JBHOMY010000026">
    <property type="protein sequence ID" value="MFC1457168.1"/>
    <property type="molecule type" value="Genomic_DNA"/>
</dbReference>